<dbReference type="Gene3D" id="1.10.10.1590">
    <property type="entry name" value="NADH-quinone oxidoreductase subunit E"/>
    <property type="match status" value="1"/>
</dbReference>
<feature type="region of interest" description="Disordered" evidence="8">
    <location>
        <begin position="355"/>
        <end position="429"/>
    </location>
</feature>
<dbReference type="PANTHER" id="PTHR10371">
    <property type="entry name" value="NADH DEHYDROGENASE UBIQUINONE FLAVOPROTEIN 2, MITOCHONDRIAL"/>
    <property type="match status" value="1"/>
</dbReference>
<evidence type="ECO:0000256" key="5">
    <source>
        <dbReference type="ARBA" id="ARBA00023014"/>
    </source>
</evidence>
<dbReference type="GO" id="GO:0003954">
    <property type="term" value="F:NADH dehydrogenase activity"/>
    <property type="evidence" value="ECO:0007669"/>
    <property type="project" value="TreeGrafter"/>
</dbReference>
<reference evidence="9" key="1">
    <citation type="journal article" date="2015" name="Proc. Natl. Acad. Sci. U.S.A.">
        <title>Bacterial clade with the ribosomal RNA operon on a small plasmid rather than the chromosome.</title>
        <authorList>
            <person name="Anda M."/>
            <person name="Ohtsubo Y."/>
            <person name="Okubo T."/>
            <person name="Sugawara M."/>
            <person name="Nagata Y."/>
            <person name="Tsuda M."/>
            <person name="Minamisawa K."/>
            <person name="Mitsui H."/>
        </authorList>
    </citation>
    <scope>NUCLEOTIDE SEQUENCE</scope>
    <source>
        <strain evidence="9">DSM 15513</strain>
    </source>
</reference>
<dbReference type="InterPro" id="IPR002023">
    <property type="entry name" value="NuoE-like"/>
</dbReference>
<proteinExistence type="inferred from homology"/>
<dbReference type="SUPFAM" id="SSF52833">
    <property type="entry name" value="Thioredoxin-like"/>
    <property type="match status" value="1"/>
</dbReference>
<dbReference type="GO" id="GO:0046872">
    <property type="term" value="F:metal ion binding"/>
    <property type="evidence" value="ECO:0007669"/>
    <property type="project" value="UniProtKB-KW"/>
</dbReference>
<dbReference type="EMBL" id="LC066397">
    <property type="protein sequence ID" value="BAT31417.1"/>
    <property type="molecule type" value="Genomic_DNA"/>
</dbReference>
<dbReference type="NCBIfam" id="TIGR01958">
    <property type="entry name" value="nuoE_fam"/>
    <property type="match status" value="1"/>
</dbReference>
<evidence type="ECO:0000256" key="2">
    <source>
        <dbReference type="ARBA" id="ARBA00022714"/>
    </source>
</evidence>
<feature type="compositionally biased region" description="Acidic residues" evidence="8">
    <location>
        <begin position="401"/>
        <end position="410"/>
    </location>
</feature>
<dbReference type="InterPro" id="IPR036249">
    <property type="entry name" value="Thioredoxin-like_sf"/>
</dbReference>
<dbReference type="AlphaFoldDB" id="A0A0N7KZ35"/>
<dbReference type="NCBIfam" id="NF005724">
    <property type="entry name" value="PRK07539.1-4"/>
    <property type="match status" value="1"/>
</dbReference>
<comment type="catalytic activity">
    <reaction evidence="7">
        <text>a quinone + NADH + 5 H(+)(in) = a quinol + NAD(+) + 4 H(+)(out)</text>
        <dbReference type="Rhea" id="RHEA:57888"/>
        <dbReference type="ChEBI" id="CHEBI:15378"/>
        <dbReference type="ChEBI" id="CHEBI:24646"/>
        <dbReference type="ChEBI" id="CHEBI:57540"/>
        <dbReference type="ChEBI" id="CHEBI:57945"/>
        <dbReference type="ChEBI" id="CHEBI:132124"/>
    </reaction>
</comment>
<organism evidence="9">
    <name type="scientific">Fulvimarina pelagi</name>
    <dbReference type="NCBI Taxonomy" id="217511"/>
    <lineage>
        <taxon>Bacteria</taxon>
        <taxon>Pseudomonadati</taxon>
        <taxon>Pseudomonadota</taxon>
        <taxon>Alphaproteobacteria</taxon>
        <taxon>Hyphomicrobiales</taxon>
        <taxon>Aurantimonadaceae</taxon>
        <taxon>Fulvimarina</taxon>
    </lineage>
</organism>
<dbReference type="RefSeq" id="WP_007065966.1">
    <property type="nucleotide sequence ID" value="NZ_BBWO01000005.1"/>
</dbReference>
<dbReference type="GO" id="GO:0051537">
    <property type="term" value="F:2 iron, 2 sulfur cluster binding"/>
    <property type="evidence" value="ECO:0007669"/>
    <property type="project" value="UniProtKB-KW"/>
</dbReference>
<feature type="region of interest" description="Disordered" evidence="8">
    <location>
        <begin position="213"/>
        <end position="316"/>
    </location>
</feature>
<dbReference type="FunFam" id="1.10.10.1590:FF:000001">
    <property type="entry name" value="NADH-quinone oxidoreductase subunit E"/>
    <property type="match status" value="1"/>
</dbReference>
<dbReference type="InterPro" id="IPR042128">
    <property type="entry name" value="NuoE_dom"/>
</dbReference>
<feature type="compositionally biased region" description="Polar residues" evidence="8">
    <location>
        <begin position="223"/>
        <end position="238"/>
    </location>
</feature>
<sequence>MSVRRLADDSIQPQSFAFTDENAAWADATVRKYPEGRQQSAVIPLLMRAQDQEGWVTKAAVEHVADRLKMPLIRVLEVATFYTQFMLQPIGTRAHVQVCGTTPCMLRGAEDLKAVCKKKIHPVPFHRNSSGTLSWEEVECQGACVNAPMVMIFKDAYEDLTPERLEEIIDEFEAGNGANVTTGPQNGRHQSVPIGGLTSLTEDYGDLIAKQKREGAHGPANGAPSQGNGAGRTISTPPSEAGRPDSHSEYTDPSIASEGKAGNGNAPQSAEDIESDELVREAQSGAPGQEGGTESGGTDQAERDAAESGVVTGDDESAVAQMSGGTFLDKEASARDAVVQDFKVVDDAVGTDIERAREGEANSDRLAAEGRPIEGNRTGTQDETAGPVFDDTFETRSETGGESDDAGDLGEGEKPGDLLDAPKDGEKDDLKQIKGIGPVIEGKLNDVGVYHFWQIAAWRREELIWIDNYLNFRGRAVRDRWVDQAKERADYGAGNGNSDG</sequence>
<dbReference type="Pfam" id="PF01257">
    <property type="entry name" value="2Fe-2S_thioredx"/>
    <property type="match status" value="1"/>
</dbReference>
<feature type="compositionally biased region" description="Basic and acidic residues" evidence="8">
    <location>
        <begin position="411"/>
        <end position="429"/>
    </location>
</feature>
<comment type="similarity">
    <text evidence="1">Belongs to the complex I 24 kDa subunit family.</text>
</comment>
<protein>
    <submittedName>
        <fullName evidence="9">NADH dehydrogenase subunit E</fullName>
    </submittedName>
</protein>
<keyword evidence="4" id="KW-0408">Iron</keyword>
<dbReference type="Gene3D" id="3.40.30.10">
    <property type="entry name" value="Glutaredoxin"/>
    <property type="match status" value="1"/>
</dbReference>
<evidence type="ECO:0000256" key="6">
    <source>
        <dbReference type="ARBA" id="ARBA00034078"/>
    </source>
</evidence>
<evidence type="ECO:0000256" key="1">
    <source>
        <dbReference type="ARBA" id="ARBA00010643"/>
    </source>
</evidence>
<evidence type="ECO:0000256" key="7">
    <source>
        <dbReference type="ARBA" id="ARBA00047712"/>
    </source>
</evidence>
<name>A0A0N7KZ35_9HYPH</name>
<evidence type="ECO:0000256" key="3">
    <source>
        <dbReference type="ARBA" id="ARBA00022723"/>
    </source>
</evidence>
<accession>A0A0N7KZ35</accession>
<evidence type="ECO:0000256" key="4">
    <source>
        <dbReference type="ARBA" id="ARBA00023004"/>
    </source>
</evidence>
<evidence type="ECO:0000313" key="9">
    <source>
        <dbReference type="EMBL" id="BAT31417.1"/>
    </source>
</evidence>
<evidence type="ECO:0000256" key="8">
    <source>
        <dbReference type="SAM" id="MobiDB-lite"/>
    </source>
</evidence>
<feature type="compositionally biased region" description="Basic and acidic residues" evidence="8">
    <location>
        <begin position="355"/>
        <end position="374"/>
    </location>
</feature>
<keyword evidence="2" id="KW-0001">2Fe-2S</keyword>
<keyword evidence="5" id="KW-0411">Iron-sulfur</keyword>
<dbReference type="CDD" id="cd03064">
    <property type="entry name" value="TRX_Fd_NuoE"/>
    <property type="match status" value="1"/>
</dbReference>
<dbReference type="OrthoDB" id="9807941at2"/>
<dbReference type="Gene3D" id="1.10.150.20">
    <property type="entry name" value="5' to 3' exonuclease, C-terminal subdomain"/>
    <property type="match status" value="1"/>
</dbReference>
<dbReference type="InterPro" id="IPR041921">
    <property type="entry name" value="NuoE_N"/>
</dbReference>
<dbReference type="PANTHER" id="PTHR10371:SF3">
    <property type="entry name" value="NADH DEHYDROGENASE [UBIQUINONE] FLAVOPROTEIN 2, MITOCHONDRIAL"/>
    <property type="match status" value="1"/>
</dbReference>
<comment type="cofactor">
    <cofactor evidence="6">
        <name>[2Fe-2S] cluster</name>
        <dbReference type="ChEBI" id="CHEBI:190135"/>
    </cofactor>
</comment>
<keyword evidence="3" id="KW-0479">Metal-binding</keyword>